<organism evidence="2 3">
    <name type="scientific">Tepidicaulis marinus</name>
    <dbReference type="NCBI Taxonomy" id="1333998"/>
    <lineage>
        <taxon>Bacteria</taxon>
        <taxon>Pseudomonadati</taxon>
        <taxon>Pseudomonadota</taxon>
        <taxon>Alphaproteobacteria</taxon>
        <taxon>Hyphomicrobiales</taxon>
        <taxon>Parvibaculaceae</taxon>
        <taxon>Tepidicaulis</taxon>
    </lineage>
</organism>
<feature type="transmembrane region" description="Helical" evidence="1">
    <location>
        <begin position="80"/>
        <end position="100"/>
    </location>
</feature>
<dbReference type="AlphaFoldDB" id="A0A081B8V1"/>
<keyword evidence="3" id="KW-1185">Reference proteome</keyword>
<evidence type="ECO:0000256" key="1">
    <source>
        <dbReference type="SAM" id="Phobius"/>
    </source>
</evidence>
<dbReference type="Proteomes" id="UP000028702">
    <property type="component" value="Unassembled WGS sequence"/>
</dbReference>
<gene>
    <name evidence="2" type="ORF">M2A_0968</name>
</gene>
<feature type="transmembrane region" description="Helical" evidence="1">
    <location>
        <begin position="106"/>
        <end position="124"/>
    </location>
</feature>
<accession>A0A081B8V1</accession>
<feature type="transmembrane region" description="Helical" evidence="1">
    <location>
        <begin position="50"/>
        <end position="68"/>
    </location>
</feature>
<reference evidence="2 3" key="1">
    <citation type="submission" date="2014-07" db="EMBL/GenBank/DDBJ databases">
        <title>Tepidicaulis marinum gen. nov., sp. nov., a novel marine bacterium denitrifying nitrate to nitrous oxide strictly under microaerobic conditions.</title>
        <authorList>
            <person name="Takeuchi M."/>
            <person name="Yamagishi T."/>
            <person name="Kamagata Y."/>
            <person name="Oshima K."/>
            <person name="Hattori M."/>
            <person name="Katayama T."/>
            <person name="Hanada S."/>
            <person name="Tamaki H."/>
            <person name="Marumo K."/>
            <person name="Maeda H."/>
            <person name="Nedachi M."/>
            <person name="Iwasaki W."/>
            <person name="Suwa Y."/>
            <person name="Sakata S."/>
        </authorList>
    </citation>
    <scope>NUCLEOTIDE SEQUENCE [LARGE SCALE GENOMIC DNA]</scope>
    <source>
        <strain evidence="2 3">MA2</strain>
    </source>
</reference>
<keyword evidence="1" id="KW-0472">Membrane</keyword>
<keyword evidence="1" id="KW-1133">Transmembrane helix</keyword>
<keyword evidence="1" id="KW-0812">Transmembrane</keyword>
<proteinExistence type="predicted"/>
<dbReference type="eggNOG" id="ENOG503398N">
    <property type="taxonomic scope" value="Bacteria"/>
</dbReference>
<dbReference type="RefSeq" id="WP_147446346.1">
    <property type="nucleotide sequence ID" value="NZ_BBIO01000003.1"/>
</dbReference>
<dbReference type="STRING" id="1333998.M2A_0968"/>
<dbReference type="EMBL" id="BBIO01000003">
    <property type="protein sequence ID" value="GAK44469.1"/>
    <property type="molecule type" value="Genomic_DNA"/>
</dbReference>
<sequence>MKPLSLLLLRLSTGLLLLIWAIVRLGATKEAIGVSDKYYGGLLSNETLQYVLGTGQTLLALCVILGLLRSIAYPAQFISLALGAAAIWPSLVDPLGLIFGREAVNILFFPSLCVVSATVALMAFKDEDKWALDVKFFGSRS</sequence>
<protein>
    <submittedName>
        <fullName evidence="2">Conserved protein</fullName>
    </submittedName>
</protein>
<name>A0A081B8V1_9HYPH</name>
<evidence type="ECO:0000313" key="2">
    <source>
        <dbReference type="EMBL" id="GAK44469.1"/>
    </source>
</evidence>
<evidence type="ECO:0000313" key="3">
    <source>
        <dbReference type="Proteomes" id="UP000028702"/>
    </source>
</evidence>
<comment type="caution">
    <text evidence="2">The sequence shown here is derived from an EMBL/GenBank/DDBJ whole genome shotgun (WGS) entry which is preliminary data.</text>
</comment>